<reference evidence="3 4" key="1">
    <citation type="submission" date="2024-10" db="EMBL/GenBank/DDBJ databases">
        <title>Updated reference genomes for cyclostephanoid diatoms.</title>
        <authorList>
            <person name="Roberts W.R."/>
            <person name="Alverson A.J."/>
        </authorList>
    </citation>
    <scope>NUCLEOTIDE SEQUENCE [LARGE SCALE GENOMIC DNA]</scope>
    <source>
        <strain evidence="3 4">AJA010-31</strain>
    </source>
</reference>
<dbReference type="AlphaFoldDB" id="A0ABD3P1S2"/>
<dbReference type="Proteomes" id="UP001530400">
    <property type="component" value="Unassembled WGS sequence"/>
</dbReference>
<feature type="compositionally biased region" description="Low complexity" evidence="1">
    <location>
        <begin position="106"/>
        <end position="116"/>
    </location>
</feature>
<feature type="region of interest" description="Disordered" evidence="1">
    <location>
        <begin position="420"/>
        <end position="448"/>
    </location>
</feature>
<feature type="signal peptide" evidence="2">
    <location>
        <begin position="1"/>
        <end position="32"/>
    </location>
</feature>
<evidence type="ECO:0000256" key="2">
    <source>
        <dbReference type="SAM" id="SignalP"/>
    </source>
</evidence>
<proteinExistence type="predicted"/>
<feature type="region of interest" description="Disordered" evidence="1">
    <location>
        <begin position="568"/>
        <end position="622"/>
    </location>
</feature>
<gene>
    <name evidence="3" type="ORF">ACHAWO_001781</name>
</gene>
<protein>
    <submittedName>
        <fullName evidence="3">Uncharacterized protein</fullName>
    </submittedName>
</protein>
<feature type="compositionally biased region" description="Polar residues" evidence="1">
    <location>
        <begin position="143"/>
        <end position="173"/>
    </location>
</feature>
<keyword evidence="2" id="KW-0732">Signal</keyword>
<evidence type="ECO:0000313" key="3">
    <source>
        <dbReference type="EMBL" id="KAL3782184.1"/>
    </source>
</evidence>
<feature type="compositionally biased region" description="Pro residues" evidence="1">
    <location>
        <begin position="84"/>
        <end position="93"/>
    </location>
</feature>
<dbReference type="EMBL" id="JALLPJ020000817">
    <property type="protein sequence ID" value="KAL3782184.1"/>
    <property type="molecule type" value="Genomic_DNA"/>
</dbReference>
<feature type="compositionally biased region" description="Low complexity" evidence="1">
    <location>
        <begin position="568"/>
        <end position="617"/>
    </location>
</feature>
<feature type="chain" id="PRO_5044776278" evidence="2">
    <location>
        <begin position="33"/>
        <end position="905"/>
    </location>
</feature>
<evidence type="ECO:0000313" key="4">
    <source>
        <dbReference type="Proteomes" id="UP001530400"/>
    </source>
</evidence>
<keyword evidence="4" id="KW-1185">Reference proteome</keyword>
<comment type="caution">
    <text evidence="3">The sequence shown here is derived from an EMBL/GenBank/DDBJ whole genome shotgun (WGS) entry which is preliminary data.</text>
</comment>
<name>A0ABD3P1S2_9STRA</name>
<dbReference type="PANTHER" id="PTHR24216:SF8">
    <property type="entry name" value="PAXILLIN, ISOFORM F"/>
    <property type="match status" value="1"/>
</dbReference>
<feature type="region of interest" description="Disordered" evidence="1">
    <location>
        <begin position="60"/>
        <end position="177"/>
    </location>
</feature>
<feature type="compositionally biased region" description="Low complexity" evidence="1">
    <location>
        <begin position="465"/>
        <end position="482"/>
    </location>
</feature>
<feature type="compositionally biased region" description="Pro residues" evidence="1">
    <location>
        <begin position="117"/>
        <end position="134"/>
    </location>
</feature>
<dbReference type="PANTHER" id="PTHR24216">
    <property type="entry name" value="PAXILLIN-RELATED"/>
    <property type="match status" value="1"/>
</dbReference>
<accession>A0ABD3P1S2</accession>
<feature type="region of interest" description="Disordered" evidence="1">
    <location>
        <begin position="464"/>
        <end position="483"/>
    </location>
</feature>
<feature type="compositionally biased region" description="Pro residues" evidence="1">
    <location>
        <begin position="62"/>
        <end position="74"/>
    </location>
</feature>
<organism evidence="3 4">
    <name type="scientific">Cyclotella atomus</name>
    <dbReference type="NCBI Taxonomy" id="382360"/>
    <lineage>
        <taxon>Eukaryota</taxon>
        <taxon>Sar</taxon>
        <taxon>Stramenopiles</taxon>
        <taxon>Ochrophyta</taxon>
        <taxon>Bacillariophyta</taxon>
        <taxon>Coscinodiscophyceae</taxon>
        <taxon>Thalassiosirophycidae</taxon>
        <taxon>Stephanodiscales</taxon>
        <taxon>Stephanodiscaceae</taxon>
        <taxon>Cyclotella</taxon>
    </lineage>
</organism>
<evidence type="ECO:0000256" key="1">
    <source>
        <dbReference type="SAM" id="MobiDB-lite"/>
    </source>
</evidence>
<feature type="compositionally biased region" description="Low complexity" evidence="1">
    <location>
        <begin position="421"/>
        <end position="438"/>
    </location>
</feature>
<sequence>MSCSQASQEHPRRKALILTTTALAIVLVATSSSNTVTKTDSNIPIQRRLWAQNIYWAGNPNDVPPPPPPPPPAKPPKHYYQPVPAAPRPPPKGNPFEKFGEAGSDSEPSTSSGFVSSPPPPPPPPAPAPVPVLNPSPTGEGAISSNSYYSRPDTPNSAPAVDETQQTTQSFVSQEVEVEQQPALEIEETPIAAEVVQGQGFSGTLGSPGTTVESPPVNDESITQQQTVQQQTAPTIQTSITSSLELNGVPTVIPPSGSMELMALMNLLVHRIESKLDQLLLTDSGSTVVKDVKILSIGGVDVSRRLLRFNKRYGDDKYDVVNRALSSNAQVVKFQALLEHLCGEEDQDSCMEGAKSATDGVMEQLAPVETTTTSSNVADFESFVDNEGEDWNDYGGSTIQESFVYLPDPSMDVGFEIITESPTSHPASHPSNSPSASPITPMPTSNPTFSPMATMQSYSVSIEISTPSPTSAPTTNKPTSPSAITENEWFTTAGLFVGDATKRYCGFDWADVTSNCLTATPCPEGHAEGICPYGQSCIADTPCNEIRAQQQSGGTTSTVLPETTTAAVTTELSSTSSSSAVTTGQASTATATQPTIEVTPSQTVPTATTSTSSESTTIQAMTTEQSVEQVQPQDMGMMMSNTNPSTTPDDTPCTLHSDCHNQLCGLPNSGFEGICVDCLFTYHVGCRASQICLVSFSTGMPSCQDKPAVGTSTTTTTTTTTTRIASTASSSVTTTATSTELPEDFTSTTILPQDLSMPTTILPQDLSMPTTILPQDLSMPTEYRNPSNNVYFCGRTYGSISDACLESKPCPSGIAAIHCGLEEGCFAHSECQAEYEAVGATTSPDESMNAFAVFDSLDLESGGNVDGEASFWASTWRDSSSGSSRDVSVLISALFTLVTLVGFFS</sequence>